<evidence type="ECO:0000313" key="7">
    <source>
        <dbReference type="EMBL" id="SKB36517.1"/>
    </source>
</evidence>
<dbReference type="InterPro" id="IPR038770">
    <property type="entry name" value="Na+/solute_symporter_sf"/>
</dbReference>
<evidence type="ECO:0000256" key="1">
    <source>
        <dbReference type="ARBA" id="ARBA00004141"/>
    </source>
</evidence>
<feature type="transmembrane region" description="Helical" evidence="5">
    <location>
        <begin position="299"/>
        <end position="323"/>
    </location>
</feature>
<dbReference type="GO" id="GO:0015297">
    <property type="term" value="F:antiporter activity"/>
    <property type="evidence" value="ECO:0007669"/>
    <property type="project" value="InterPro"/>
</dbReference>
<keyword evidence="3 5" id="KW-1133">Transmembrane helix</keyword>
<evidence type="ECO:0000256" key="5">
    <source>
        <dbReference type="SAM" id="Phobius"/>
    </source>
</evidence>
<evidence type="ECO:0000256" key="3">
    <source>
        <dbReference type="ARBA" id="ARBA00022989"/>
    </source>
</evidence>
<dbReference type="Proteomes" id="UP000243406">
    <property type="component" value="Unassembled WGS sequence"/>
</dbReference>
<dbReference type="InterPro" id="IPR051843">
    <property type="entry name" value="CPA1_transporter"/>
</dbReference>
<reference evidence="8" key="1">
    <citation type="submission" date="2017-02" db="EMBL/GenBank/DDBJ databases">
        <authorList>
            <person name="Varghese N."/>
            <person name="Submissions S."/>
        </authorList>
    </citation>
    <scope>NUCLEOTIDE SEQUENCE [LARGE SCALE GENOMIC DNA]</scope>
    <source>
        <strain evidence="8">ATCC 35199</strain>
    </source>
</reference>
<dbReference type="PANTHER" id="PTHR31102">
    <property type="match status" value="1"/>
</dbReference>
<feature type="transmembrane region" description="Helical" evidence="5">
    <location>
        <begin position="217"/>
        <end position="236"/>
    </location>
</feature>
<dbReference type="InterPro" id="IPR006153">
    <property type="entry name" value="Cation/H_exchanger_TM"/>
</dbReference>
<keyword evidence="2 5" id="KW-0812">Transmembrane</keyword>
<dbReference type="GO" id="GO:1902600">
    <property type="term" value="P:proton transmembrane transport"/>
    <property type="evidence" value="ECO:0007669"/>
    <property type="project" value="InterPro"/>
</dbReference>
<sequence length="400" mass="42417">MLFSLSLILILGFSLSGIFNRLRLPGLLGMILTGIVLGPYALNLISPDILDISSDLREIALIIILTRAGLNIDIKDLKKVGRPAILMCFVPALFEITAVTLLAPLFFNISYIEAAIMGSVLAAVSPAVIVPRMIHLIDSGYGKDKSIPQLIMAGASVDDIFVIVLFASFMGMYGGEGFNPTSLLLVPVSIISGMGLGIISGFIFVKVFKAIHVRDTVKVLIMLSIAFLFVSLEDFIKPYFPVSGLLAVMAFSATILSTYEVLAKRITGKFSKIWVAAEVLLFVLVGAAVDISYLKGAGIASIVFILSALVFRIVGVNVSLLGTSLDKKERIFCSIAYLPKATVQAAIGAVPLAAGVGAGNLILTVAVVAILISAPLGAIGVDNTYKKLLHKSKTAFSQIP</sequence>
<feature type="transmembrane region" description="Helical" evidence="5">
    <location>
        <begin position="361"/>
        <end position="381"/>
    </location>
</feature>
<dbReference type="OrthoDB" id="9790604at2"/>
<dbReference type="Pfam" id="PF00999">
    <property type="entry name" value="Na_H_Exchanger"/>
    <property type="match status" value="1"/>
</dbReference>
<dbReference type="RefSeq" id="WP_079588985.1">
    <property type="nucleotide sequence ID" value="NZ_FUYN01000002.1"/>
</dbReference>
<accession>A0A1T5ANV6</accession>
<gene>
    <name evidence="7" type="ORF">SAMN02745120_1053</name>
</gene>
<keyword evidence="8" id="KW-1185">Reference proteome</keyword>
<protein>
    <submittedName>
        <fullName evidence="7">NhaP-type Na+/H+ or K+/H+ antiporter</fullName>
    </submittedName>
</protein>
<dbReference type="Gene3D" id="1.20.1530.20">
    <property type="match status" value="1"/>
</dbReference>
<feature type="transmembrane region" description="Helical" evidence="5">
    <location>
        <begin position="84"/>
        <end position="103"/>
    </location>
</feature>
<evidence type="ECO:0000256" key="2">
    <source>
        <dbReference type="ARBA" id="ARBA00022692"/>
    </source>
</evidence>
<feature type="domain" description="Cation/H+ exchanger transmembrane" evidence="6">
    <location>
        <begin position="13"/>
        <end position="377"/>
    </location>
</feature>
<feature type="transmembrane region" description="Helical" evidence="5">
    <location>
        <begin position="184"/>
        <end position="205"/>
    </location>
</feature>
<feature type="transmembrane region" description="Helical" evidence="5">
    <location>
        <begin position="150"/>
        <end position="172"/>
    </location>
</feature>
<feature type="transmembrane region" description="Helical" evidence="5">
    <location>
        <begin position="27"/>
        <end position="45"/>
    </location>
</feature>
<name>A0A1T5ANV6_9FIRM</name>
<feature type="transmembrane region" description="Helical" evidence="5">
    <location>
        <begin position="109"/>
        <end position="130"/>
    </location>
</feature>
<feature type="transmembrane region" description="Helical" evidence="5">
    <location>
        <begin position="274"/>
        <end position="293"/>
    </location>
</feature>
<dbReference type="GO" id="GO:0016020">
    <property type="term" value="C:membrane"/>
    <property type="evidence" value="ECO:0007669"/>
    <property type="project" value="UniProtKB-SubCell"/>
</dbReference>
<comment type="subcellular location">
    <subcellularLocation>
        <location evidence="1">Membrane</location>
        <topology evidence="1">Multi-pass membrane protein</topology>
    </subcellularLocation>
</comment>
<dbReference type="EMBL" id="FUYN01000002">
    <property type="protein sequence ID" value="SKB36517.1"/>
    <property type="molecule type" value="Genomic_DNA"/>
</dbReference>
<dbReference type="PANTHER" id="PTHR31102:SF1">
    <property type="entry name" value="CATION_H+ EXCHANGER DOMAIN-CONTAINING PROTEIN"/>
    <property type="match status" value="1"/>
</dbReference>
<feature type="transmembrane region" description="Helical" evidence="5">
    <location>
        <begin position="242"/>
        <end position="262"/>
    </location>
</feature>
<proteinExistence type="predicted"/>
<organism evidence="7 8">
    <name type="scientific">Acetoanaerobium noterae</name>
    <dbReference type="NCBI Taxonomy" id="745369"/>
    <lineage>
        <taxon>Bacteria</taxon>
        <taxon>Bacillati</taxon>
        <taxon>Bacillota</taxon>
        <taxon>Clostridia</taxon>
        <taxon>Peptostreptococcales</taxon>
        <taxon>Filifactoraceae</taxon>
        <taxon>Acetoanaerobium</taxon>
    </lineage>
</organism>
<evidence type="ECO:0000313" key="8">
    <source>
        <dbReference type="Proteomes" id="UP000243406"/>
    </source>
</evidence>
<evidence type="ECO:0000259" key="6">
    <source>
        <dbReference type="Pfam" id="PF00999"/>
    </source>
</evidence>
<dbReference type="AlphaFoldDB" id="A0A1T5ANV6"/>
<evidence type="ECO:0000256" key="4">
    <source>
        <dbReference type="ARBA" id="ARBA00023136"/>
    </source>
</evidence>
<keyword evidence="4 5" id="KW-0472">Membrane</keyword>
<feature type="transmembrane region" description="Helical" evidence="5">
    <location>
        <begin position="335"/>
        <end position="355"/>
    </location>
</feature>